<proteinExistence type="predicted"/>
<gene>
    <name evidence="1" type="ORF">NQ176_g3882</name>
</gene>
<dbReference type="EMBL" id="JANJQO010000387">
    <property type="protein sequence ID" value="KAJ2978319.1"/>
    <property type="molecule type" value="Genomic_DNA"/>
</dbReference>
<reference evidence="1" key="1">
    <citation type="submission" date="2022-08" db="EMBL/GenBank/DDBJ databases">
        <title>Genome Sequence of Lecanicillium fungicola.</title>
        <authorList>
            <person name="Buettner E."/>
        </authorList>
    </citation>
    <scope>NUCLEOTIDE SEQUENCE</scope>
    <source>
        <strain evidence="1">Babe33</strain>
    </source>
</reference>
<name>A0ACC1NHC4_9HYPO</name>
<evidence type="ECO:0000313" key="1">
    <source>
        <dbReference type="EMBL" id="KAJ2978319.1"/>
    </source>
</evidence>
<accession>A0ACC1NHC4</accession>
<evidence type="ECO:0000313" key="2">
    <source>
        <dbReference type="Proteomes" id="UP001143910"/>
    </source>
</evidence>
<protein>
    <submittedName>
        <fullName evidence="1">Uncharacterized protein</fullName>
    </submittedName>
</protein>
<organism evidence="1 2">
    <name type="scientific">Zarea fungicola</name>
    <dbReference type="NCBI Taxonomy" id="93591"/>
    <lineage>
        <taxon>Eukaryota</taxon>
        <taxon>Fungi</taxon>
        <taxon>Dikarya</taxon>
        <taxon>Ascomycota</taxon>
        <taxon>Pezizomycotina</taxon>
        <taxon>Sordariomycetes</taxon>
        <taxon>Hypocreomycetidae</taxon>
        <taxon>Hypocreales</taxon>
        <taxon>Cordycipitaceae</taxon>
        <taxon>Zarea</taxon>
    </lineage>
</organism>
<dbReference type="Proteomes" id="UP001143910">
    <property type="component" value="Unassembled WGS sequence"/>
</dbReference>
<keyword evidence="2" id="KW-1185">Reference proteome</keyword>
<sequence length="137" mass="14556">MPPEPTVTSESTTPPADSATPSSSSQHGNVYQEPIALYRVHSAASSSSRSSSRSVRRASADNGVDVNQLDQKLRGLRLRNTKGTRQEKLLATAPGQRIADYENALTPSSNRQALAFKVVKRAVGEPGGTLLTDIPNG</sequence>
<comment type="caution">
    <text evidence="1">The sequence shown here is derived from an EMBL/GenBank/DDBJ whole genome shotgun (WGS) entry which is preliminary data.</text>
</comment>